<dbReference type="Proteomes" id="UP000677305">
    <property type="component" value="Chromosome"/>
</dbReference>
<evidence type="ECO:0000313" key="8">
    <source>
        <dbReference type="EMBL" id="QUH31859.1"/>
    </source>
</evidence>
<dbReference type="InterPro" id="IPR014780">
    <property type="entry name" value="tRNA_psdUridine_synth_TruB"/>
</dbReference>
<evidence type="ECO:0000256" key="4">
    <source>
        <dbReference type="ARBA" id="ARBA00023235"/>
    </source>
</evidence>
<reference evidence="8 9" key="1">
    <citation type="submission" date="2020-07" db="EMBL/GenBank/DDBJ databases">
        <title>Vallitalea guaymasensis genome.</title>
        <authorList>
            <person name="Postec A."/>
        </authorList>
    </citation>
    <scope>NUCLEOTIDE SEQUENCE [LARGE SCALE GENOMIC DNA]</scope>
    <source>
        <strain evidence="8 9">Ra1766G1</strain>
    </source>
</reference>
<dbReference type="HAMAP" id="MF_01080">
    <property type="entry name" value="TruB_bact"/>
    <property type="match status" value="1"/>
</dbReference>
<dbReference type="InterPro" id="IPR032819">
    <property type="entry name" value="TruB_C"/>
</dbReference>
<dbReference type="PANTHER" id="PTHR13767:SF2">
    <property type="entry name" value="PSEUDOURIDYLATE SYNTHASE TRUB1"/>
    <property type="match status" value="1"/>
</dbReference>
<comment type="similarity">
    <text evidence="2 5">Belongs to the pseudouridine synthase TruB family. Type 1 subfamily.</text>
</comment>
<dbReference type="RefSeq" id="WP_212691777.1">
    <property type="nucleotide sequence ID" value="NZ_CP058561.1"/>
</dbReference>
<evidence type="ECO:0000256" key="2">
    <source>
        <dbReference type="ARBA" id="ARBA00005642"/>
    </source>
</evidence>
<dbReference type="InterPro" id="IPR020103">
    <property type="entry name" value="PsdUridine_synth_cat_dom_sf"/>
</dbReference>
<evidence type="ECO:0000259" key="6">
    <source>
        <dbReference type="Pfam" id="PF01509"/>
    </source>
</evidence>
<dbReference type="FunFam" id="3.30.2350.10:FF:000011">
    <property type="entry name" value="tRNA pseudouridine synthase B"/>
    <property type="match status" value="1"/>
</dbReference>
<dbReference type="EC" id="5.4.99.25" evidence="5"/>
<dbReference type="Pfam" id="PF01509">
    <property type="entry name" value="TruB_N"/>
    <property type="match status" value="1"/>
</dbReference>
<sequence length="299" mass="34035">MNGIINVYKEKGYTSFDVVAILRKKLKIKKIGHTGTLDPEAEGVLPVCVGKATKVADYITDTTKTYLATMTLGIETDTEDHTGNIIREKEVTCSKEQIEEAVSSFIGDYSQIPPMYSALKVNGKRLYQLAREGKTIERKARNIYIYNIDIINIYGTNVEMEVKCSKGTYIRTLCADIGTKLGCGAHMSKLIRTQSSLFSIDSSIKLGEIDSYIMNDKLNEIVTSIDKVFLKFNKLVVRSEYDKFLYNGNKLKVEFLIDNENVTEQMQYRIYDENNNFIGIYQTILKDEKMILKPIKLFL</sequence>
<keyword evidence="9" id="KW-1185">Reference proteome</keyword>
<dbReference type="GO" id="GO:0031119">
    <property type="term" value="P:tRNA pseudouridine synthesis"/>
    <property type="evidence" value="ECO:0007669"/>
    <property type="project" value="UniProtKB-UniRule"/>
</dbReference>
<feature type="domain" description="tRNA pseudouridylate synthase B C-terminal" evidence="7">
    <location>
        <begin position="171"/>
        <end position="227"/>
    </location>
</feature>
<dbReference type="PANTHER" id="PTHR13767">
    <property type="entry name" value="TRNA-PSEUDOURIDINE SYNTHASE"/>
    <property type="match status" value="1"/>
</dbReference>
<dbReference type="AlphaFoldDB" id="A0A8J8MEX6"/>
<evidence type="ECO:0000256" key="1">
    <source>
        <dbReference type="ARBA" id="ARBA00000385"/>
    </source>
</evidence>
<dbReference type="CDD" id="cd02573">
    <property type="entry name" value="PseudoU_synth_EcTruB"/>
    <property type="match status" value="1"/>
</dbReference>
<gene>
    <name evidence="5 8" type="primary">truB</name>
    <name evidence="8" type="ORF">HYG85_24155</name>
</gene>
<dbReference type="InterPro" id="IPR002501">
    <property type="entry name" value="PsdUridine_synth_N"/>
</dbReference>
<evidence type="ECO:0000256" key="3">
    <source>
        <dbReference type="ARBA" id="ARBA00022694"/>
    </source>
</evidence>
<evidence type="ECO:0000259" key="7">
    <source>
        <dbReference type="Pfam" id="PF16198"/>
    </source>
</evidence>
<dbReference type="EMBL" id="CP058561">
    <property type="protein sequence ID" value="QUH31859.1"/>
    <property type="molecule type" value="Genomic_DNA"/>
</dbReference>
<name>A0A8J8MEX6_9FIRM</name>
<evidence type="ECO:0000256" key="5">
    <source>
        <dbReference type="HAMAP-Rule" id="MF_01080"/>
    </source>
</evidence>
<comment type="catalytic activity">
    <reaction evidence="1 5">
        <text>uridine(55) in tRNA = pseudouridine(55) in tRNA</text>
        <dbReference type="Rhea" id="RHEA:42532"/>
        <dbReference type="Rhea" id="RHEA-COMP:10101"/>
        <dbReference type="Rhea" id="RHEA-COMP:10102"/>
        <dbReference type="ChEBI" id="CHEBI:65314"/>
        <dbReference type="ChEBI" id="CHEBI:65315"/>
        <dbReference type="EC" id="5.4.99.25"/>
    </reaction>
</comment>
<proteinExistence type="inferred from homology"/>
<dbReference type="GO" id="GO:0003723">
    <property type="term" value="F:RNA binding"/>
    <property type="evidence" value="ECO:0007669"/>
    <property type="project" value="InterPro"/>
</dbReference>
<keyword evidence="4 5" id="KW-0413">Isomerase</keyword>
<dbReference type="KEGG" id="vgu:HYG85_24155"/>
<dbReference type="Pfam" id="PF16198">
    <property type="entry name" value="TruB_C_2"/>
    <property type="match status" value="1"/>
</dbReference>
<protein>
    <recommendedName>
        <fullName evidence="5">tRNA pseudouridine synthase B</fullName>
        <ecNumber evidence="5">5.4.99.25</ecNumber>
    </recommendedName>
    <alternativeName>
        <fullName evidence="5">tRNA pseudouridine(55) synthase</fullName>
        <shortName evidence="5">Psi55 synthase</shortName>
    </alternativeName>
    <alternativeName>
        <fullName evidence="5">tRNA pseudouridylate synthase</fullName>
    </alternativeName>
    <alternativeName>
        <fullName evidence="5">tRNA-uridine isomerase</fullName>
    </alternativeName>
</protein>
<dbReference type="GO" id="GO:0160148">
    <property type="term" value="F:tRNA pseudouridine(55) synthase activity"/>
    <property type="evidence" value="ECO:0007669"/>
    <property type="project" value="UniProtKB-EC"/>
</dbReference>
<evidence type="ECO:0000313" key="9">
    <source>
        <dbReference type="Proteomes" id="UP000677305"/>
    </source>
</evidence>
<feature type="active site" description="Nucleophile" evidence="5">
    <location>
        <position position="38"/>
    </location>
</feature>
<dbReference type="GO" id="GO:1990481">
    <property type="term" value="P:mRNA pseudouridine synthesis"/>
    <property type="evidence" value="ECO:0007669"/>
    <property type="project" value="TreeGrafter"/>
</dbReference>
<organism evidence="8 9">
    <name type="scientific">Vallitalea guaymasensis</name>
    <dbReference type="NCBI Taxonomy" id="1185412"/>
    <lineage>
        <taxon>Bacteria</taxon>
        <taxon>Bacillati</taxon>
        <taxon>Bacillota</taxon>
        <taxon>Clostridia</taxon>
        <taxon>Lachnospirales</taxon>
        <taxon>Vallitaleaceae</taxon>
        <taxon>Vallitalea</taxon>
    </lineage>
</organism>
<keyword evidence="3 5" id="KW-0819">tRNA processing</keyword>
<dbReference type="NCBIfam" id="TIGR00431">
    <property type="entry name" value="TruB"/>
    <property type="match status" value="1"/>
</dbReference>
<dbReference type="SUPFAM" id="SSF55120">
    <property type="entry name" value="Pseudouridine synthase"/>
    <property type="match status" value="1"/>
</dbReference>
<accession>A0A8J8MEX6</accession>
<dbReference type="Gene3D" id="3.30.2350.10">
    <property type="entry name" value="Pseudouridine synthase"/>
    <property type="match status" value="1"/>
</dbReference>
<comment type="function">
    <text evidence="5">Responsible for synthesis of pseudouridine from uracil-55 in the psi GC loop of transfer RNAs.</text>
</comment>
<feature type="domain" description="Pseudouridine synthase II N-terminal" evidence="6">
    <location>
        <begin position="23"/>
        <end position="170"/>
    </location>
</feature>